<dbReference type="Proteomes" id="UP000620104">
    <property type="component" value="Unassembled WGS sequence"/>
</dbReference>
<feature type="compositionally biased region" description="Polar residues" evidence="1">
    <location>
        <begin position="56"/>
        <end position="72"/>
    </location>
</feature>
<dbReference type="EMBL" id="BLZA01000011">
    <property type="protein sequence ID" value="GHJ85391.1"/>
    <property type="molecule type" value="Genomic_DNA"/>
</dbReference>
<gene>
    <name evidence="2" type="ORF">NliqN6_1793</name>
</gene>
<proteinExistence type="predicted"/>
<feature type="compositionally biased region" description="Polar residues" evidence="1">
    <location>
        <begin position="699"/>
        <end position="720"/>
    </location>
</feature>
<evidence type="ECO:0000313" key="2">
    <source>
        <dbReference type="EMBL" id="GHJ85391.1"/>
    </source>
</evidence>
<evidence type="ECO:0000313" key="3">
    <source>
        <dbReference type="Proteomes" id="UP000620104"/>
    </source>
</evidence>
<feature type="region of interest" description="Disordered" evidence="1">
    <location>
        <begin position="699"/>
        <end position="722"/>
    </location>
</feature>
<organism evidence="2 3">
    <name type="scientific">Naganishia liquefaciens</name>
    <dbReference type="NCBI Taxonomy" id="104408"/>
    <lineage>
        <taxon>Eukaryota</taxon>
        <taxon>Fungi</taxon>
        <taxon>Dikarya</taxon>
        <taxon>Basidiomycota</taxon>
        <taxon>Agaricomycotina</taxon>
        <taxon>Tremellomycetes</taxon>
        <taxon>Filobasidiales</taxon>
        <taxon>Filobasidiaceae</taxon>
        <taxon>Naganishia</taxon>
    </lineage>
</organism>
<reference evidence="2" key="1">
    <citation type="submission" date="2020-07" db="EMBL/GenBank/DDBJ databases">
        <title>Draft Genome Sequence of a Deep-Sea Yeast, Naganishia (Cryptococcus) liquefaciens strain N6.</title>
        <authorList>
            <person name="Han Y.W."/>
            <person name="Kajitani R."/>
            <person name="Morimoto H."/>
            <person name="Parhat M."/>
            <person name="Tsubouchi H."/>
            <person name="Bakenova O."/>
            <person name="Ogata M."/>
            <person name="Argunhan B."/>
            <person name="Aoki R."/>
            <person name="Kajiwara S."/>
            <person name="Itoh T."/>
            <person name="Iwasaki H."/>
        </authorList>
    </citation>
    <scope>NUCLEOTIDE SEQUENCE</scope>
    <source>
        <strain evidence="2">N6</strain>
    </source>
</reference>
<dbReference type="OrthoDB" id="10691041at2759"/>
<feature type="region of interest" description="Disordered" evidence="1">
    <location>
        <begin position="293"/>
        <end position="331"/>
    </location>
</feature>
<feature type="compositionally biased region" description="Basic and acidic residues" evidence="1">
    <location>
        <begin position="133"/>
        <end position="151"/>
    </location>
</feature>
<feature type="region of interest" description="Disordered" evidence="1">
    <location>
        <begin position="87"/>
        <end position="109"/>
    </location>
</feature>
<feature type="region of interest" description="Disordered" evidence="1">
    <location>
        <begin position="55"/>
        <end position="75"/>
    </location>
</feature>
<accession>A0A8H3YF62</accession>
<comment type="caution">
    <text evidence="2">The sequence shown here is derived from an EMBL/GenBank/DDBJ whole genome shotgun (WGS) entry which is preliminary data.</text>
</comment>
<name>A0A8H3YF62_9TREE</name>
<feature type="region of interest" description="Disordered" evidence="1">
    <location>
        <begin position="593"/>
        <end position="634"/>
    </location>
</feature>
<feature type="region of interest" description="Disordered" evidence="1">
    <location>
        <begin position="131"/>
        <end position="190"/>
    </location>
</feature>
<evidence type="ECO:0000256" key="1">
    <source>
        <dbReference type="SAM" id="MobiDB-lite"/>
    </source>
</evidence>
<sequence>MCNARKAIPRRFNSTYIPQPIQPPTVSSDVAANQPGRLQTTAWSIGVTDRQVAVMTGQQGQGKQAESVQPSQDDSRATLKSIVFDRSQPSQNESHPQNQQSRLVGATSSLPPSPFATLVPQEVVQYFAHARTAQKDRSCKRVRQEQDIDGRKRQKTGRQLPSRIDLSSVKRSQRPEKGIEPLSVKTPSRPKLHLVPNLNLAFASEHPPDIQHQRHRRATSARWHQSIDVALIESARISRVTKIGTRCRVTGREMKISGGRQFTPISAATGRNVGIIFSSLSNRKDTELALIGSNTSPTAYRPLHMVPQSSERKSSRPRNPKQAADRHQGPEITYLPQSMLSLTGNNSKMVVRPSREEGHKPDSTTLAFRSRAQQSPVVPCVAESRMGTKSGSAQILMNSELKFAERAMQHGIVAAGAPEVDLMQRERQHSKTNAASYSEDHNGRRIGASIQRQERITLSTFLAKDIEPRSGVHRYNRADEVHALDTVKVPIGGNQSTSHIRASNDGLPSRSTSESDGATADALLRLKKPKFRPSTAALEHPHMLLGLLEPSGKQSQTQQLLPIRRAKPKRMGVHSSNGFHTAFSEFATRVQGEGSILPKTNSQLGGDSTMRGRRDDSNVGRSGKNSSPSLSPPVVISRFGLSPVKIPPRTQLPANPIATFAKSVGQKRMLLPFPTMQQSPSKSEAPPLSEKFSRLTSALTTEATTRRSPLLSNAQSSTPTRELPISVHLPVSNAPVSSPTPAMSVPGTTLPNIQIQTSVTHGKSQHLQRDPHRESLAVKQQALFVGKRMVQRARTIDLSRTSTGFSSPLKFIHSSLQSPPRALIDPTVPVLQHS</sequence>
<dbReference type="AlphaFoldDB" id="A0A8H3YF62"/>
<feature type="region of interest" description="Disordered" evidence="1">
    <location>
        <begin position="490"/>
        <end position="516"/>
    </location>
</feature>
<keyword evidence="3" id="KW-1185">Reference proteome</keyword>
<protein>
    <submittedName>
        <fullName evidence="2">Uncharacterized protein</fullName>
    </submittedName>
</protein>